<protein>
    <submittedName>
        <fullName evidence="1">Uncharacterized protein</fullName>
    </submittedName>
</protein>
<evidence type="ECO:0000313" key="1">
    <source>
        <dbReference type="EMBL" id="RMM01088.1"/>
    </source>
</evidence>
<sequence length="121" mass="13513">MGEDAFLTASLAYVGSGKQSAPKNLIFASTKKPDLRLGNALDNDIQIMTGAENILVYDRPIDSSGLQWRDLQAWYAQTYSIEESQAKNRLYQRLKACLPESSPPQRLAFSSFFKAFTNIDS</sequence>
<proteinExistence type="predicted"/>
<name>A0A3M3AKU0_PSEA0</name>
<gene>
    <name evidence="1" type="ORF">ALQ86_01384</name>
</gene>
<reference evidence="1 2" key="1">
    <citation type="submission" date="2018-08" db="EMBL/GenBank/DDBJ databases">
        <title>Recombination of ecologically and evolutionarily significant loci maintains genetic cohesion in the Pseudomonas syringae species complex.</title>
        <authorList>
            <person name="Dillon M."/>
            <person name="Thakur S."/>
            <person name="Almeida R.N.D."/>
            <person name="Weir B.S."/>
            <person name="Guttman D.S."/>
        </authorList>
    </citation>
    <scope>NUCLEOTIDE SEQUENCE [LARGE SCALE GENOMIC DNA]</scope>
    <source>
        <strain evidence="1 2">ICMP 8636</strain>
    </source>
</reference>
<dbReference type="Proteomes" id="UP000272627">
    <property type="component" value="Unassembled WGS sequence"/>
</dbReference>
<comment type="caution">
    <text evidence="1">The sequence shown here is derived from an EMBL/GenBank/DDBJ whole genome shotgun (WGS) entry which is preliminary data.</text>
</comment>
<dbReference type="EMBL" id="RBOA01000186">
    <property type="protein sequence ID" value="RMM01088.1"/>
    <property type="molecule type" value="Genomic_DNA"/>
</dbReference>
<accession>A0A3M3AKU0</accession>
<evidence type="ECO:0000313" key="2">
    <source>
        <dbReference type="Proteomes" id="UP000272627"/>
    </source>
</evidence>
<organism evidence="1 2">
    <name type="scientific">Pseudomonas amygdali pv. eriobotryae</name>
    <dbReference type="NCBI Taxonomy" id="129137"/>
    <lineage>
        <taxon>Bacteria</taxon>
        <taxon>Pseudomonadati</taxon>
        <taxon>Pseudomonadota</taxon>
        <taxon>Gammaproteobacteria</taxon>
        <taxon>Pseudomonadales</taxon>
        <taxon>Pseudomonadaceae</taxon>
        <taxon>Pseudomonas</taxon>
        <taxon>Pseudomonas amygdali</taxon>
    </lineage>
</organism>
<dbReference type="RefSeq" id="WP_259647804.1">
    <property type="nucleotide sequence ID" value="NZ_RBOA01000186.1"/>
</dbReference>
<dbReference type="AlphaFoldDB" id="A0A3M3AKU0"/>